<evidence type="ECO:0000256" key="8">
    <source>
        <dbReference type="ARBA" id="ARBA00023125"/>
    </source>
</evidence>
<dbReference type="RefSeq" id="WP_049659204.1">
    <property type="nucleotide sequence ID" value="NZ_QVIG01000003.1"/>
</dbReference>
<keyword evidence="5 13" id="KW-0863">Zinc-finger</keyword>
<dbReference type="EC" id="4.2.99.18" evidence="2"/>
<evidence type="ECO:0000256" key="12">
    <source>
        <dbReference type="ARBA" id="ARBA00023295"/>
    </source>
</evidence>
<dbReference type="Proteomes" id="UP000263377">
    <property type="component" value="Unassembled WGS sequence"/>
</dbReference>
<evidence type="ECO:0000256" key="11">
    <source>
        <dbReference type="ARBA" id="ARBA00023268"/>
    </source>
</evidence>
<evidence type="ECO:0000256" key="1">
    <source>
        <dbReference type="ARBA" id="ARBA00009409"/>
    </source>
</evidence>
<reference evidence="16 17" key="1">
    <citation type="submission" date="2018-08" db="EMBL/GenBank/DDBJ databases">
        <title>Diversity &amp; Physiological Properties of Lignin-Decomposing Actinobacteria from Soil.</title>
        <authorList>
            <person name="Roh S.G."/>
            <person name="Kim S.B."/>
        </authorList>
    </citation>
    <scope>NUCLEOTIDE SEQUENCE [LARGE SCALE GENOMIC DNA]</scope>
    <source>
        <strain evidence="16 17">MMS17-GH009</strain>
    </source>
</reference>
<organism evidence="16 17">
    <name type="scientific">Kitasatospora xanthocidica</name>
    <dbReference type="NCBI Taxonomy" id="83382"/>
    <lineage>
        <taxon>Bacteria</taxon>
        <taxon>Bacillati</taxon>
        <taxon>Actinomycetota</taxon>
        <taxon>Actinomycetes</taxon>
        <taxon>Kitasatosporales</taxon>
        <taxon>Streptomycetaceae</taxon>
        <taxon>Kitasatospora</taxon>
    </lineage>
</organism>
<proteinExistence type="inferred from homology"/>
<dbReference type="Gene3D" id="1.10.8.50">
    <property type="match status" value="1"/>
</dbReference>
<keyword evidence="8" id="KW-0238">DNA-binding</keyword>
<evidence type="ECO:0000256" key="9">
    <source>
        <dbReference type="ARBA" id="ARBA00023204"/>
    </source>
</evidence>
<dbReference type="GO" id="GO:0000703">
    <property type="term" value="F:oxidized pyrimidine nucleobase lesion DNA N-glycosylase activity"/>
    <property type="evidence" value="ECO:0007669"/>
    <property type="project" value="TreeGrafter"/>
</dbReference>
<keyword evidence="9" id="KW-0234">DNA repair</keyword>
<evidence type="ECO:0000256" key="13">
    <source>
        <dbReference type="PROSITE-ProRule" id="PRU00391"/>
    </source>
</evidence>
<evidence type="ECO:0000256" key="7">
    <source>
        <dbReference type="ARBA" id="ARBA00022833"/>
    </source>
</evidence>
<evidence type="ECO:0000256" key="4">
    <source>
        <dbReference type="ARBA" id="ARBA00022763"/>
    </source>
</evidence>
<dbReference type="AlphaFoldDB" id="A0A372ZI50"/>
<keyword evidence="12" id="KW-0326">Glycosidase</keyword>
<dbReference type="InterPro" id="IPR035937">
    <property type="entry name" value="FPG_N"/>
</dbReference>
<dbReference type="EMBL" id="QVIG01000003">
    <property type="protein sequence ID" value="RGD55518.1"/>
    <property type="molecule type" value="Genomic_DNA"/>
</dbReference>
<evidence type="ECO:0000259" key="15">
    <source>
        <dbReference type="PROSITE" id="PS51068"/>
    </source>
</evidence>
<keyword evidence="6" id="KW-0378">Hydrolase</keyword>
<feature type="domain" description="Formamidopyrimidine-DNA glycosylase catalytic" evidence="15">
    <location>
        <begin position="2"/>
        <end position="121"/>
    </location>
</feature>
<accession>A0A372ZI50</accession>
<comment type="similarity">
    <text evidence="1">Belongs to the FPG family.</text>
</comment>
<dbReference type="InterPro" id="IPR010979">
    <property type="entry name" value="Ribosomal_uS13-like_H2TH"/>
</dbReference>
<dbReference type="PANTHER" id="PTHR42697">
    <property type="entry name" value="ENDONUCLEASE 8"/>
    <property type="match status" value="1"/>
</dbReference>
<evidence type="ECO:0000256" key="5">
    <source>
        <dbReference type="ARBA" id="ARBA00022771"/>
    </source>
</evidence>
<evidence type="ECO:0000259" key="14">
    <source>
        <dbReference type="PROSITE" id="PS51066"/>
    </source>
</evidence>
<comment type="caution">
    <text evidence="16">The sequence shown here is derived from an EMBL/GenBank/DDBJ whole genome shotgun (WGS) entry which is preliminary data.</text>
</comment>
<dbReference type="InterPro" id="IPR012319">
    <property type="entry name" value="FPG_cat"/>
</dbReference>
<evidence type="ECO:0000256" key="2">
    <source>
        <dbReference type="ARBA" id="ARBA00012720"/>
    </source>
</evidence>
<dbReference type="SMART" id="SM01232">
    <property type="entry name" value="H2TH"/>
    <property type="match status" value="1"/>
</dbReference>
<dbReference type="PROSITE" id="PS51068">
    <property type="entry name" value="FPG_CAT"/>
    <property type="match status" value="1"/>
</dbReference>
<dbReference type="Pfam" id="PF01149">
    <property type="entry name" value="Fapy_DNA_glyco"/>
    <property type="match status" value="1"/>
</dbReference>
<evidence type="ECO:0000313" key="17">
    <source>
        <dbReference type="Proteomes" id="UP000263377"/>
    </source>
</evidence>
<evidence type="ECO:0000313" key="16">
    <source>
        <dbReference type="EMBL" id="RGD55518.1"/>
    </source>
</evidence>
<keyword evidence="10" id="KW-0456">Lyase</keyword>
<evidence type="ECO:0000256" key="6">
    <source>
        <dbReference type="ARBA" id="ARBA00022801"/>
    </source>
</evidence>
<protein>
    <recommendedName>
        <fullName evidence="2">DNA-(apurinic or apyrimidinic site) lyase</fullName>
        <ecNumber evidence="2">4.2.99.18</ecNumber>
    </recommendedName>
</protein>
<dbReference type="PROSITE" id="PS51066">
    <property type="entry name" value="ZF_FPG_2"/>
    <property type="match status" value="1"/>
</dbReference>
<feature type="domain" description="FPG-type" evidence="14">
    <location>
        <begin position="222"/>
        <end position="260"/>
    </location>
</feature>
<dbReference type="CDD" id="cd08971">
    <property type="entry name" value="AcNei2_N"/>
    <property type="match status" value="1"/>
</dbReference>
<name>A0A372ZI50_9ACTN</name>
<dbReference type="SUPFAM" id="SSF81624">
    <property type="entry name" value="N-terminal domain of MutM-like DNA repair proteins"/>
    <property type="match status" value="1"/>
</dbReference>
<dbReference type="InterPro" id="IPR044090">
    <property type="entry name" value="Nei2_N"/>
</dbReference>
<dbReference type="GO" id="GO:0140078">
    <property type="term" value="F:class I DNA-(apurinic or apyrimidinic site) endonuclease activity"/>
    <property type="evidence" value="ECO:0007669"/>
    <property type="project" value="UniProtKB-EC"/>
</dbReference>
<dbReference type="Gene3D" id="3.20.190.10">
    <property type="entry name" value="MutM-like, N-terminal"/>
    <property type="match status" value="1"/>
</dbReference>
<dbReference type="InterPro" id="IPR015886">
    <property type="entry name" value="H2TH_FPG"/>
</dbReference>
<dbReference type="SUPFAM" id="SSF46946">
    <property type="entry name" value="S13-like H2TH domain"/>
    <property type="match status" value="1"/>
</dbReference>
<evidence type="ECO:0000256" key="3">
    <source>
        <dbReference type="ARBA" id="ARBA00022723"/>
    </source>
</evidence>
<keyword evidence="17" id="KW-1185">Reference proteome</keyword>
<evidence type="ECO:0000256" key="10">
    <source>
        <dbReference type="ARBA" id="ARBA00023239"/>
    </source>
</evidence>
<keyword evidence="11" id="KW-0511">Multifunctional enzyme</keyword>
<dbReference type="GO" id="GO:0006284">
    <property type="term" value="P:base-excision repair"/>
    <property type="evidence" value="ECO:0007669"/>
    <property type="project" value="InterPro"/>
</dbReference>
<gene>
    <name evidence="16" type="ORF">DR950_39875</name>
</gene>
<sequence length="282" mass="31026">MPEGDSVYRVAAHLHEALAGQPLTSADLRVPAHATADLTGRRVLEVAPRGKHLLARFEGGLTLHTHLRMDGRWVVYRPGERWTGGPEWQIRAVLGTDRGTAVGYRLPVVELLRTADERRIVGHLGPDLLGSDWDPVEAVRRLLARPGRPVVEALLDQRNLAGIGNVYANELCFVAGVTPWTEVGELPHPDRLVERARQMLEANKLRPGHITTGDTRPGYQHWVYGRAGRPCPRCVTPVVTGRQGSPPRDRTVFWCPYCQRGPAPEVTAARPARGGAGRPPGR</sequence>
<keyword evidence="4" id="KW-0227">DNA damage</keyword>
<dbReference type="PANTHER" id="PTHR42697:SF1">
    <property type="entry name" value="ENDONUCLEASE 8"/>
    <property type="match status" value="1"/>
</dbReference>
<dbReference type="SUPFAM" id="SSF57716">
    <property type="entry name" value="Glucocorticoid receptor-like (DNA-binding domain)"/>
    <property type="match status" value="1"/>
</dbReference>
<dbReference type="Pfam" id="PF06831">
    <property type="entry name" value="H2TH"/>
    <property type="match status" value="1"/>
</dbReference>
<keyword evidence="3" id="KW-0479">Metal-binding</keyword>
<dbReference type="GO" id="GO:0008270">
    <property type="term" value="F:zinc ion binding"/>
    <property type="evidence" value="ECO:0007669"/>
    <property type="project" value="UniProtKB-KW"/>
</dbReference>
<keyword evidence="7" id="KW-0862">Zinc</keyword>
<dbReference type="InterPro" id="IPR000214">
    <property type="entry name" value="Znf_DNA_glyclase/AP_lyase"/>
</dbReference>
<dbReference type="SMART" id="SM00898">
    <property type="entry name" value="Fapy_DNA_glyco"/>
    <property type="match status" value="1"/>
</dbReference>
<dbReference type="GO" id="GO:0003684">
    <property type="term" value="F:damaged DNA binding"/>
    <property type="evidence" value="ECO:0007669"/>
    <property type="project" value="InterPro"/>
</dbReference>